<evidence type="ECO:0000259" key="1">
    <source>
        <dbReference type="Pfam" id="PF13175"/>
    </source>
</evidence>
<sequence length="523" mass="60374">MDEIRIEGLRSLRDTGLVSLKPITILVGNNSSGKSTFLRAFPLLRQSVEKKTRGPILWNGSYTDFESFDTSLHKSDNEDNNKDAREICFTFKIPARDFRRGYYTNQRYPSYEKPIEIDAKIFIRPAKDKKTCYTHIYDMSVLDHKFSFTLDEDGVITDVSSSKITWPLKKAQLKYQQSIADSLLPVLATPRTGIYFSELGENDIVQNLFTIISDKIKLESGSSSDTKCRKFTRVLVENYGDSNHKLKLMKLFNSTAKWTNRVQEWSIHDEEFQYLSSLIDLVYILRQSFYLNQKISEELRGVRYVAPIRASTARYYRYQDLSVDELDHLGENIGMFLSNIPKRWKKTLDEWTSKKFNFVIDDTMSMSHVAIGIRHSDSRHTDNVADMGFGYSQILPIIIQLWAVSSGYEKSRESRGNKSIIFAIEQPELHLHPLMQANLSVAFSESVKLARENKIDLRIILETHSPSLISKLGDLIATNEFDNSDCSVILFEKQSGSRETQLKYSYFNNDGELKDWPVGFFHY</sequence>
<dbReference type="PANTHER" id="PTHR43581">
    <property type="entry name" value="ATP/GTP PHOSPHATASE"/>
    <property type="match status" value="1"/>
</dbReference>
<dbReference type="PANTHER" id="PTHR43581:SF2">
    <property type="entry name" value="EXCINUCLEASE ATPASE SUBUNIT"/>
    <property type="match status" value="1"/>
</dbReference>
<gene>
    <name evidence="2" type="ORF">AT746_14290</name>
</gene>
<dbReference type="OrthoDB" id="3322489at2"/>
<dbReference type="SUPFAM" id="SSF52540">
    <property type="entry name" value="P-loop containing nucleoside triphosphate hydrolases"/>
    <property type="match status" value="1"/>
</dbReference>
<accession>A0A0U3AE29</accession>
<dbReference type="EMBL" id="CP013650">
    <property type="protein sequence ID" value="ALS99310.1"/>
    <property type="molecule type" value="Genomic_DNA"/>
</dbReference>
<reference evidence="2 3" key="1">
    <citation type="submission" date="2015-12" db="EMBL/GenBank/DDBJ databases">
        <title>Complete genome of Lacimicrobium alkaliphilum KCTC 32984.</title>
        <authorList>
            <person name="Kim S.-G."/>
            <person name="Lee Y.-J."/>
        </authorList>
    </citation>
    <scope>NUCLEOTIDE SEQUENCE [LARGE SCALE GENOMIC DNA]</scope>
    <source>
        <strain evidence="2 3">YelD216</strain>
    </source>
</reference>
<name>A0A0U3AE29_9ALTE</name>
<organism evidence="2 3">
    <name type="scientific">Lacimicrobium alkaliphilum</name>
    <dbReference type="NCBI Taxonomy" id="1526571"/>
    <lineage>
        <taxon>Bacteria</taxon>
        <taxon>Pseudomonadati</taxon>
        <taxon>Pseudomonadota</taxon>
        <taxon>Gammaproteobacteria</taxon>
        <taxon>Alteromonadales</taxon>
        <taxon>Alteromonadaceae</taxon>
        <taxon>Lacimicrobium</taxon>
    </lineage>
</organism>
<dbReference type="AlphaFoldDB" id="A0A0U3AE29"/>
<keyword evidence="3" id="KW-1185">Reference proteome</keyword>
<protein>
    <recommendedName>
        <fullName evidence="1">Endonuclease GajA/Old nuclease/RecF-like AAA domain-containing protein</fullName>
    </recommendedName>
</protein>
<proteinExistence type="predicted"/>
<dbReference type="RefSeq" id="WP_062481431.1">
    <property type="nucleotide sequence ID" value="NZ_CP013650.1"/>
</dbReference>
<dbReference type="InterPro" id="IPR041685">
    <property type="entry name" value="AAA_GajA/Old/RecF-like"/>
</dbReference>
<dbReference type="Gene3D" id="3.40.50.300">
    <property type="entry name" value="P-loop containing nucleotide triphosphate hydrolases"/>
    <property type="match status" value="1"/>
</dbReference>
<dbReference type="KEGG" id="lal:AT746_14290"/>
<dbReference type="STRING" id="1526571.AT746_14290"/>
<dbReference type="InterPro" id="IPR027417">
    <property type="entry name" value="P-loop_NTPase"/>
</dbReference>
<dbReference type="InterPro" id="IPR051396">
    <property type="entry name" value="Bact_Antivir_Def_Nuclease"/>
</dbReference>
<dbReference type="Pfam" id="PF13175">
    <property type="entry name" value="AAA_15"/>
    <property type="match status" value="1"/>
</dbReference>
<feature type="domain" description="Endonuclease GajA/Old nuclease/RecF-like AAA" evidence="1">
    <location>
        <begin position="2"/>
        <end position="469"/>
    </location>
</feature>
<evidence type="ECO:0000313" key="3">
    <source>
        <dbReference type="Proteomes" id="UP000068447"/>
    </source>
</evidence>
<dbReference type="Proteomes" id="UP000068447">
    <property type="component" value="Chromosome"/>
</dbReference>
<evidence type="ECO:0000313" key="2">
    <source>
        <dbReference type="EMBL" id="ALS99310.1"/>
    </source>
</evidence>